<evidence type="ECO:0000256" key="1">
    <source>
        <dbReference type="SAM" id="Phobius"/>
    </source>
</evidence>
<accession>A0ABT8L3W6</accession>
<evidence type="ECO:0000313" key="2">
    <source>
        <dbReference type="EMBL" id="MDN5211727.1"/>
    </source>
</evidence>
<sequence length="73" mass="8166">MNKSLYWIICRIAALMLVVITFTPLVMPAGTHGPALWGMPYTLWTGIIVSILLVLLTFIGTRIHPGRKNSEEQ</sequence>
<keyword evidence="3" id="KW-1185">Reference proteome</keyword>
<organism evidence="2 3">
    <name type="scientific">Agaribacillus aureus</name>
    <dbReference type="NCBI Taxonomy" id="3051825"/>
    <lineage>
        <taxon>Bacteria</taxon>
        <taxon>Pseudomonadati</taxon>
        <taxon>Bacteroidota</taxon>
        <taxon>Cytophagia</taxon>
        <taxon>Cytophagales</taxon>
        <taxon>Splendidivirgaceae</taxon>
        <taxon>Agaribacillus</taxon>
    </lineage>
</organism>
<evidence type="ECO:0000313" key="3">
    <source>
        <dbReference type="Proteomes" id="UP001172083"/>
    </source>
</evidence>
<dbReference type="Proteomes" id="UP001172083">
    <property type="component" value="Unassembled WGS sequence"/>
</dbReference>
<keyword evidence="1" id="KW-0472">Membrane</keyword>
<feature type="transmembrane region" description="Helical" evidence="1">
    <location>
        <begin position="39"/>
        <end position="59"/>
    </location>
</feature>
<keyword evidence="1" id="KW-1133">Transmembrane helix</keyword>
<evidence type="ECO:0008006" key="4">
    <source>
        <dbReference type="Google" id="ProtNLM"/>
    </source>
</evidence>
<name>A0ABT8L3W6_9BACT</name>
<reference evidence="2" key="1">
    <citation type="submission" date="2023-06" db="EMBL/GenBank/DDBJ databases">
        <title>Genomic of Agaribacillus aureum.</title>
        <authorList>
            <person name="Wang G."/>
        </authorList>
    </citation>
    <scope>NUCLEOTIDE SEQUENCE</scope>
    <source>
        <strain evidence="2">BMA12</strain>
    </source>
</reference>
<proteinExistence type="predicted"/>
<gene>
    <name evidence="2" type="ORF">QQ020_06685</name>
</gene>
<feature type="transmembrane region" description="Helical" evidence="1">
    <location>
        <begin position="5"/>
        <end position="27"/>
    </location>
</feature>
<comment type="caution">
    <text evidence="2">The sequence shown here is derived from an EMBL/GenBank/DDBJ whole genome shotgun (WGS) entry which is preliminary data.</text>
</comment>
<protein>
    <recommendedName>
        <fullName evidence="4">DUF3311 domain-containing protein</fullName>
    </recommendedName>
</protein>
<dbReference type="EMBL" id="JAUJEB010000001">
    <property type="protein sequence ID" value="MDN5211727.1"/>
    <property type="molecule type" value="Genomic_DNA"/>
</dbReference>
<keyword evidence="1" id="KW-0812">Transmembrane</keyword>
<dbReference type="RefSeq" id="WP_346757056.1">
    <property type="nucleotide sequence ID" value="NZ_JAUJEB010000001.1"/>
</dbReference>